<accession>A0A3R7D7L1</accession>
<comment type="caution">
    <text evidence="1">The sequence shown here is derived from an EMBL/GenBank/DDBJ whole genome shotgun (WGS) entry which is preliminary data.</text>
</comment>
<sequence>MDNVLGPHGNTQDIRNGPDCTVIVRLSYYSLLSFVEAEFTLAGPMKAIENLSLKILLRSTETQLQNPDWSQKSTVESSFMSTITNHLKQPMFPIRVKTLKTSHERD</sequence>
<dbReference type="AlphaFoldDB" id="A0A3R7D7L1"/>
<dbReference type="Proteomes" id="UP000286415">
    <property type="component" value="Unassembled WGS sequence"/>
</dbReference>
<gene>
    <name evidence="1" type="ORF">CSKR_109955</name>
</gene>
<dbReference type="InParanoid" id="A0A3R7D7L1"/>
<reference evidence="1 2" key="2">
    <citation type="journal article" date="2021" name="Genomics">
        <title>High-quality reference genome for Clonorchis sinensis.</title>
        <authorList>
            <person name="Young N.D."/>
            <person name="Stroehlein A.J."/>
            <person name="Kinkar L."/>
            <person name="Wang T."/>
            <person name="Sohn W.M."/>
            <person name="Chang B.C.H."/>
            <person name="Kaur P."/>
            <person name="Weisz D."/>
            <person name="Dudchenko O."/>
            <person name="Aiden E.L."/>
            <person name="Korhonen P.K."/>
            <person name="Gasser R.B."/>
        </authorList>
    </citation>
    <scope>NUCLEOTIDE SEQUENCE [LARGE SCALE GENOMIC DNA]</scope>
    <source>
        <strain evidence="1">Cs-k2</strain>
    </source>
</reference>
<name>A0A3R7D7L1_CLOSI</name>
<reference evidence="1 2" key="1">
    <citation type="journal article" date="2018" name="Biotechnol. Adv.">
        <title>Improved genomic resources and new bioinformatic workflow for the carcinogenic parasite Clonorchis sinensis: Biotechnological implications.</title>
        <authorList>
            <person name="Wang D."/>
            <person name="Korhonen P.K."/>
            <person name="Gasser R.B."/>
            <person name="Young N.D."/>
        </authorList>
    </citation>
    <scope>NUCLEOTIDE SEQUENCE [LARGE SCALE GENOMIC DNA]</scope>
    <source>
        <strain evidence="1">Cs-k2</strain>
    </source>
</reference>
<evidence type="ECO:0000313" key="2">
    <source>
        <dbReference type="Proteomes" id="UP000286415"/>
    </source>
</evidence>
<keyword evidence="2" id="KW-1185">Reference proteome</keyword>
<dbReference type="EMBL" id="NIRI02000042">
    <property type="protein sequence ID" value="KAG5451348.1"/>
    <property type="molecule type" value="Genomic_DNA"/>
</dbReference>
<proteinExistence type="predicted"/>
<evidence type="ECO:0000313" key="1">
    <source>
        <dbReference type="EMBL" id="KAG5451348.1"/>
    </source>
</evidence>
<organism evidence="1 2">
    <name type="scientific">Clonorchis sinensis</name>
    <name type="common">Chinese liver fluke</name>
    <dbReference type="NCBI Taxonomy" id="79923"/>
    <lineage>
        <taxon>Eukaryota</taxon>
        <taxon>Metazoa</taxon>
        <taxon>Spiralia</taxon>
        <taxon>Lophotrochozoa</taxon>
        <taxon>Platyhelminthes</taxon>
        <taxon>Trematoda</taxon>
        <taxon>Digenea</taxon>
        <taxon>Opisthorchiida</taxon>
        <taxon>Opisthorchiata</taxon>
        <taxon>Opisthorchiidae</taxon>
        <taxon>Clonorchis</taxon>
    </lineage>
</organism>
<protein>
    <submittedName>
        <fullName evidence="1">Uncharacterized protein</fullName>
    </submittedName>
</protein>